<dbReference type="FunFam" id="1.20.140.40:FF:000003">
    <property type="entry name" value="Invertase/pectin methylesterase inhibitor family protein"/>
    <property type="match status" value="1"/>
</dbReference>
<feature type="domain" description="Pectinesterase inhibitor" evidence="4">
    <location>
        <begin position="81"/>
        <end position="229"/>
    </location>
</feature>
<comment type="caution">
    <text evidence="5">The sequence shown here is derived from an EMBL/GenBank/DDBJ whole genome shotgun (WGS) entry which is preliminary data.</text>
</comment>
<dbReference type="EMBL" id="JAAARO010000022">
    <property type="protein sequence ID" value="KAF5726371.1"/>
    <property type="molecule type" value="Genomic_DNA"/>
</dbReference>
<evidence type="ECO:0000256" key="1">
    <source>
        <dbReference type="ARBA" id="ARBA00022729"/>
    </source>
</evidence>
<dbReference type="Gene3D" id="1.20.140.40">
    <property type="entry name" value="Invertase/pectin methylesterase inhibitor family protein"/>
    <property type="match status" value="1"/>
</dbReference>
<feature type="signal peptide" evidence="3">
    <location>
        <begin position="1"/>
        <end position="24"/>
    </location>
</feature>
<gene>
    <name evidence="5" type="ORF">HS088_TW22G00048</name>
</gene>
<dbReference type="AlphaFoldDB" id="A0A7J7BWX4"/>
<evidence type="ECO:0000256" key="2">
    <source>
        <dbReference type="ARBA" id="ARBA00038471"/>
    </source>
</evidence>
<keyword evidence="1 3" id="KW-0732">Signal</keyword>
<sequence>MSTEHKKSFLLFLLITLSSFSIDAICIPRNSTSAPSPTPIPSSSPVESPQPFLDATSPFKIPHVSSLVPHVSGLLPSLSVTVGAGVQKICDSTSYPVECVDSLLPHISGEASLDVISAVKFQMEAFSKAIEQAIANATNLKDPSTEKMIANTIDACIESYTDSQDCLKKALEAIAAHDIGTLNSELSAALTGIVTCDDGFEELQVPGLKSPVAEIDQKLQKLASNCLAIGKLLQW</sequence>
<evidence type="ECO:0000256" key="3">
    <source>
        <dbReference type="SAM" id="SignalP"/>
    </source>
</evidence>
<dbReference type="InParanoid" id="A0A7J7BWX4"/>
<dbReference type="CDD" id="cd15800">
    <property type="entry name" value="PMEI-like_2"/>
    <property type="match status" value="1"/>
</dbReference>
<dbReference type="GO" id="GO:0004857">
    <property type="term" value="F:enzyme inhibitor activity"/>
    <property type="evidence" value="ECO:0007669"/>
    <property type="project" value="InterPro"/>
</dbReference>
<dbReference type="PANTHER" id="PTHR31080:SF68">
    <property type="entry name" value="PLANT INVERTASE_PECTIN METHYLESTERASE INHIBITOR SUPERFAMILY PROTEIN"/>
    <property type="match status" value="1"/>
</dbReference>
<feature type="chain" id="PRO_5029583773" description="Pectinesterase inhibitor domain-containing protein" evidence="3">
    <location>
        <begin position="25"/>
        <end position="235"/>
    </location>
</feature>
<dbReference type="InterPro" id="IPR035513">
    <property type="entry name" value="Invertase/methylesterase_inhib"/>
</dbReference>
<accession>A0A7J7BWX4</accession>
<dbReference type="Proteomes" id="UP000593562">
    <property type="component" value="Unassembled WGS sequence"/>
</dbReference>
<name>A0A7J7BWX4_TRIWF</name>
<proteinExistence type="inferred from homology"/>
<dbReference type="SUPFAM" id="SSF101148">
    <property type="entry name" value="Plant invertase/pectin methylesterase inhibitor"/>
    <property type="match status" value="1"/>
</dbReference>
<dbReference type="InterPro" id="IPR051955">
    <property type="entry name" value="PME_Inhibitor"/>
</dbReference>
<evidence type="ECO:0000259" key="4">
    <source>
        <dbReference type="SMART" id="SM00856"/>
    </source>
</evidence>
<dbReference type="InterPro" id="IPR006501">
    <property type="entry name" value="Pectinesterase_inhib_dom"/>
</dbReference>
<protein>
    <recommendedName>
        <fullName evidence="4">Pectinesterase inhibitor domain-containing protein</fullName>
    </recommendedName>
</protein>
<evidence type="ECO:0000313" key="5">
    <source>
        <dbReference type="EMBL" id="KAF5726371.1"/>
    </source>
</evidence>
<comment type="similarity">
    <text evidence="2">Belongs to the PMEI family.</text>
</comment>
<reference evidence="5 6" key="1">
    <citation type="journal article" date="2020" name="Nat. Commun.">
        <title>Genome of Tripterygium wilfordii and identification of cytochrome P450 involved in triptolide biosynthesis.</title>
        <authorList>
            <person name="Tu L."/>
            <person name="Su P."/>
            <person name="Zhang Z."/>
            <person name="Gao L."/>
            <person name="Wang J."/>
            <person name="Hu T."/>
            <person name="Zhou J."/>
            <person name="Zhang Y."/>
            <person name="Zhao Y."/>
            <person name="Liu Y."/>
            <person name="Song Y."/>
            <person name="Tong Y."/>
            <person name="Lu Y."/>
            <person name="Yang J."/>
            <person name="Xu C."/>
            <person name="Jia M."/>
            <person name="Peters R.J."/>
            <person name="Huang L."/>
            <person name="Gao W."/>
        </authorList>
    </citation>
    <scope>NUCLEOTIDE SEQUENCE [LARGE SCALE GENOMIC DNA]</scope>
    <source>
        <strain evidence="6">cv. XIE 37</strain>
        <tissue evidence="5">Leaf</tissue>
    </source>
</reference>
<keyword evidence="6" id="KW-1185">Reference proteome</keyword>
<dbReference type="NCBIfam" id="TIGR01614">
    <property type="entry name" value="PME_inhib"/>
    <property type="match status" value="1"/>
</dbReference>
<evidence type="ECO:0000313" key="6">
    <source>
        <dbReference type="Proteomes" id="UP000593562"/>
    </source>
</evidence>
<organism evidence="5 6">
    <name type="scientific">Tripterygium wilfordii</name>
    <name type="common">Thunder God vine</name>
    <dbReference type="NCBI Taxonomy" id="458696"/>
    <lineage>
        <taxon>Eukaryota</taxon>
        <taxon>Viridiplantae</taxon>
        <taxon>Streptophyta</taxon>
        <taxon>Embryophyta</taxon>
        <taxon>Tracheophyta</taxon>
        <taxon>Spermatophyta</taxon>
        <taxon>Magnoliopsida</taxon>
        <taxon>eudicotyledons</taxon>
        <taxon>Gunneridae</taxon>
        <taxon>Pentapetalae</taxon>
        <taxon>rosids</taxon>
        <taxon>fabids</taxon>
        <taxon>Celastrales</taxon>
        <taxon>Celastraceae</taxon>
        <taxon>Tripterygium</taxon>
    </lineage>
</organism>
<dbReference type="SMART" id="SM00856">
    <property type="entry name" value="PMEI"/>
    <property type="match status" value="1"/>
</dbReference>
<dbReference type="PANTHER" id="PTHR31080">
    <property type="entry name" value="PECTINESTERASE INHIBITOR-LIKE"/>
    <property type="match status" value="1"/>
</dbReference>
<dbReference type="Pfam" id="PF04043">
    <property type="entry name" value="PMEI"/>
    <property type="match status" value="1"/>
</dbReference>